<name>A0A1F7RX64_9BACT</name>
<keyword evidence="1" id="KW-1133">Transmembrane helix</keyword>
<dbReference type="InterPro" id="IPR015943">
    <property type="entry name" value="WD40/YVTN_repeat-like_dom_sf"/>
</dbReference>
<keyword evidence="1" id="KW-0472">Membrane</keyword>
<dbReference type="EMBL" id="MGDD01000144">
    <property type="protein sequence ID" value="OGL46142.1"/>
    <property type="molecule type" value="Genomic_DNA"/>
</dbReference>
<accession>A0A1F7RX64</accession>
<evidence type="ECO:0000313" key="3">
    <source>
        <dbReference type="Proteomes" id="UP000179266"/>
    </source>
</evidence>
<dbReference type="Gene3D" id="2.130.10.10">
    <property type="entry name" value="YVTN repeat-like/Quinoprotein amine dehydrogenase"/>
    <property type="match status" value="1"/>
</dbReference>
<protein>
    <submittedName>
        <fullName evidence="2">Uncharacterized protein</fullName>
    </submittedName>
</protein>
<dbReference type="SUPFAM" id="SSF50974">
    <property type="entry name" value="Nitrous oxide reductase, N-terminal domain"/>
    <property type="match status" value="1"/>
</dbReference>
<comment type="caution">
    <text evidence="2">The sequence shown here is derived from an EMBL/GenBank/DDBJ whole genome shotgun (WGS) entry which is preliminary data.</text>
</comment>
<dbReference type="InterPro" id="IPR011045">
    <property type="entry name" value="N2O_reductase_N"/>
</dbReference>
<keyword evidence="1" id="KW-0812">Transmembrane</keyword>
<sequence length="151" mass="16309">MYVANEDSHDVTVIDATTLTVAVPSITLPPHGTGNATPRDVDIDLQGTYVYIPSGDINYGTVHDYVYVIAVGTHLLASSIDINPHRNPNVVAVAPQMYECAGSVTPTPTPLTIPVINLCLTMFLLLSMPACMCLKKTGIPLFKILLKNLRF</sequence>
<dbReference type="AlphaFoldDB" id="A0A1F7RX64"/>
<dbReference type="Proteomes" id="UP000179266">
    <property type="component" value="Unassembled WGS sequence"/>
</dbReference>
<gene>
    <name evidence="2" type="ORF">A2161_18395</name>
</gene>
<reference evidence="2 3" key="1">
    <citation type="journal article" date="2016" name="Nat. Commun.">
        <title>Thousands of microbial genomes shed light on interconnected biogeochemical processes in an aquifer system.</title>
        <authorList>
            <person name="Anantharaman K."/>
            <person name="Brown C.T."/>
            <person name="Hug L.A."/>
            <person name="Sharon I."/>
            <person name="Castelle C.J."/>
            <person name="Probst A.J."/>
            <person name="Thomas B.C."/>
            <person name="Singh A."/>
            <person name="Wilkins M.J."/>
            <person name="Karaoz U."/>
            <person name="Brodie E.L."/>
            <person name="Williams K.H."/>
            <person name="Hubbard S.S."/>
            <person name="Banfield J.F."/>
        </authorList>
    </citation>
    <scope>NUCLEOTIDE SEQUENCE [LARGE SCALE GENOMIC DNA]</scope>
</reference>
<evidence type="ECO:0000313" key="2">
    <source>
        <dbReference type="EMBL" id="OGL46142.1"/>
    </source>
</evidence>
<feature type="transmembrane region" description="Helical" evidence="1">
    <location>
        <begin position="111"/>
        <end position="134"/>
    </location>
</feature>
<organism evidence="2 3">
    <name type="scientific">Candidatus Schekmanbacteria bacterium RBG_13_48_7</name>
    <dbReference type="NCBI Taxonomy" id="1817878"/>
    <lineage>
        <taxon>Bacteria</taxon>
        <taxon>Candidatus Schekmaniibacteriota</taxon>
    </lineage>
</organism>
<evidence type="ECO:0000256" key="1">
    <source>
        <dbReference type="SAM" id="Phobius"/>
    </source>
</evidence>
<proteinExistence type="predicted"/>